<dbReference type="Gene3D" id="3.10.580.10">
    <property type="entry name" value="CBS-domain"/>
    <property type="match status" value="1"/>
</dbReference>
<dbReference type="RefSeq" id="WP_266149465.1">
    <property type="nucleotide sequence ID" value="NZ_CP064028.1"/>
</dbReference>
<dbReference type="CDD" id="cd04604">
    <property type="entry name" value="CBS_pair_SIS_assoc"/>
    <property type="match status" value="1"/>
</dbReference>
<dbReference type="Pfam" id="PF00571">
    <property type="entry name" value="CBS"/>
    <property type="match status" value="2"/>
</dbReference>
<dbReference type="PANTHER" id="PTHR42745:SF1">
    <property type="entry name" value="ARABINOSE 5-PHOSPHATE ISOMERASE KDSD"/>
    <property type="match status" value="1"/>
</dbReference>
<dbReference type="EMBL" id="JBHSGA010000003">
    <property type="protein sequence ID" value="MFC4525482.1"/>
    <property type="molecule type" value="Genomic_DNA"/>
</dbReference>
<gene>
    <name evidence="8" type="ORF">ACFO5W_02420</name>
</gene>
<name>A0ABV9BXR7_9GAMM</name>
<dbReference type="InterPro" id="IPR001347">
    <property type="entry name" value="SIS_dom"/>
</dbReference>
<evidence type="ECO:0000256" key="3">
    <source>
        <dbReference type="ARBA" id="ARBA00023122"/>
    </source>
</evidence>
<evidence type="ECO:0000313" key="8">
    <source>
        <dbReference type="EMBL" id="MFC4525482.1"/>
    </source>
</evidence>
<keyword evidence="4 8" id="KW-0413">Isomerase</keyword>
<dbReference type="PROSITE" id="PS51371">
    <property type="entry name" value="CBS"/>
    <property type="match status" value="2"/>
</dbReference>
<dbReference type="PIRSF" id="PIRSF004692">
    <property type="entry name" value="KdsD_KpsF"/>
    <property type="match status" value="1"/>
</dbReference>
<comment type="catalytic activity">
    <reaction evidence="4">
        <text>D-arabinose 5-phosphate = D-ribulose 5-phosphate</text>
        <dbReference type="Rhea" id="RHEA:23104"/>
        <dbReference type="ChEBI" id="CHEBI:57693"/>
        <dbReference type="ChEBI" id="CHEBI:58121"/>
        <dbReference type="EC" id="5.3.1.13"/>
    </reaction>
</comment>
<evidence type="ECO:0000259" key="6">
    <source>
        <dbReference type="PROSITE" id="PS51371"/>
    </source>
</evidence>
<dbReference type="InterPro" id="IPR050986">
    <property type="entry name" value="GutQ/KpsF_isomerases"/>
</dbReference>
<dbReference type="Proteomes" id="UP001595961">
    <property type="component" value="Unassembled WGS sequence"/>
</dbReference>
<evidence type="ECO:0000259" key="7">
    <source>
        <dbReference type="PROSITE" id="PS51464"/>
    </source>
</evidence>
<sequence length="336" mass="35201">MNAHIAPASQNAIDAETIVRNARTVIATEAAAIRDLETRIGPEFVEACRLIMACAGRVVVTGMGKSGHVARKIAATLASTGTPAFFVHPGEASHGDLGMILPQDVVLALSNSGETDEVLFILPVIKRQGIPLIAITGNANSSLADEANVHLDASIAAEACPLGLAPTASTTAALVMGDALAVALLEARGFTSEDFARSHPAGSLGRRLLLHISDIMHTGEGIPAVSPEASLTEALMEMTRKRLGMTAVIDADRHLLGVFTDGDLRRALDDDGVDLRGSTVAALMTRGPKTISADKLAIEAAQLMEKHQIHALLVVNDQQQVVGALNIHDLLRARVV</sequence>
<proteinExistence type="inferred from homology"/>
<evidence type="ECO:0000256" key="1">
    <source>
        <dbReference type="ARBA" id="ARBA00008165"/>
    </source>
</evidence>
<dbReference type="InterPro" id="IPR046342">
    <property type="entry name" value="CBS_dom_sf"/>
</dbReference>
<dbReference type="GO" id="GO:0016853">
    <property type="term" value="F:isomerase activity"/>
    <property type="evidence" value="ECO:0007669"/>
    <property type="project" value="UniProtKB-KW"/>
</dbReference>
<dbReference type="InterPro" id="IPR046348">
    <property type="entry name" value="SIS_dom_sf"/>
</dbReference>
<dbReference type="InterPro" id="IPR035474">
    <property type="entry name" value="SIS_Kpsf"/>
</dbReference>
<dbReference type="EC" id="5.3.1.13" evidence="4"/>
<keyword evidence="2" id="KW-0677">Repeat</keyword>
<dbReference type="InterPro" id="IPR000644">
    <property type="entry name" value="CBS_dom"/>
</dbReference>
<keyword evidence="3 5" id="KW-0129">CBS domain</keyword>
<dbReference type="NCBIfam" id="TIGR00393">
    <property type="entry name" value="kpsF"/>
    <property type="match status" value="1"/>
</dbReference>
<comment type="caution">
    <text evidence="8">The sequence shown here is derived from an EMBL/GenBank/DDBJ whole genome shotgun (WGS) entry which is preliminary data.</text>
</comment>
<evidence type="ECO:0000313" key="9">
    <source>
        <dbReference type="Proteomes" id="UP001595961"/>
    </source>
</evidence>
<keyword evidence="9" id="KW-1185">Reference proteome</keyword>
<comment type="similarity">
    <text evidence="1 4">Belongs to the SIS family. GutQ/KpsF subfamily.</text>
</comment>
<feature type="domain" description="SIS" evidence="7">
    <location>
        <begin position="47"/>
        <end position="190"/>
    </location>
</feature>
<evidence type="ECO:0000256" key="2">
    <source>
        <dbReference type="ARBA" id="ARBA00022737"/>
    </source>
</evidence>
<dbReference type="InterPro" id="IPR004800">
    <property type="entry name" value="KdsD/KpsF-type"/>
</dbReference>
<feature type="domain" description="CBS" evidence="6">
    <location>
        <begin position="284"/>
        <end position="336"/>
    </location>
</feature>
<reference evidence="9" key="1">
    <citation type="journal article" date="2019" name="Int. J. Syst. Evol. Microbiol.">
        <title>The Global Catalogue of Microorganisms (GCM) 10K type strain sequencing project: providing services to taxonomists for standard genome sequencing and annotation.</title>
        <authorList>
            <consortium name="The Broad Institute Genomics Platform"/>
            <consortium name="The Broad Institute Genome Sequencing Center for Infectious Disease"/>
            <person name="Wu L."/>
            <person name="Ma J."/>
        </authorList>
    </citation>
    <scope>NUCLEOTIDE SEQUENCE [LARGE SCALE GENOMIC DNA]</scope>
    <source>
        <strain evidence="9">CCM 4481</strain>
    </source>
</reference>
<feature type="domain" description="CBS" evidence="6">
    <location>
        <begin position="216"/>
        <end position="275"/>
    </location>
</feature>
<evidence type="ECO:0000256" key="5">
    <source>
        <dbReference type="PROSITE-ProRule" id="PRU00703"/>
    </source>
</evidence>
<dbReference type="PROSITE" id="PS51464">
    <property type="entry name" value="SIS"/>
    <property type="match status" value="1"/>
</dbReference>
<organism evidence="8 9">
    <name type="scientific">Dyella halodurans</name>
    <dbReference type="NCBI Taxonomy" id="1920171"/>
    <lineage>
        <taxon>Bacteria</taxon>
        <taxon>Pseudomonadati</taxon>
        <taxon>Pseudomonadota</taxon>
        <taxon>Gammaproteobacteria</taxon>
        <taxon>Lysobacterales</taxon>
        <taxon>Rhodanobacteraceae</taxon>
        <taxon>Dyella</taxon>
    </lineage>
</organism>
<dbReference type="PANTHER" id="PTHR42745">
    <property type="match status" value="1"/>
</dbReference>
<dbReference type="CDD" id="cd05014">
    <property type="entry name" value="SIS_Kpsf"/>
    <property type="match status" value="1"/>
</dbReference>
<protein>
    <recommendedName>
        <fullName evidence="4">Arabinose 5-phosphate isomerase</fullName>
        <shortName evidence="4">API</shortName>
        <ecNumber evidence="4">5.3.1.13</ecNumber>
    </recommendedName>
</protein>
<dbReference type="Gene3D" id="3.40.50.10490">
    <property type="entry name" value="Glucose-6-phosphate isomerase like protein, domain 1"/>
    <property type="match status" value="1"/>
</dbReference>
<accession>A0ABV9BXR7</accession>
<dbReference type="Pfam" id="PF01380">
    <property type="entry name" value="SIS"/>
    <property type="match status" value="1"/>
</dbReference>
<evidence type="ECO:0000256" key="4">
    <source>
        <dbReference type="PIRNR" id="PIRNR004692"/>
    </source>
</evidence>
<dbReference type="SMART" id="SM00116">
    <property type="entry name" value="CBS"/>
    <property type="match status" value="2"/>
</dbReference>
<dbReference type="SUPFAM" id="SSF53697">
    <property type="entry name" value="SIS domain"/>
    <property type="match status" value="1"/>
</dbReference>